<organism evidence="4 5">
    <name type="scientific">Ditylenchus dipsaci</name>
    <dbReference type="NCBI Taxonomy" id="166011"/>
    <lineage>
        <taxon>Eukaryota</taxon>
        <taxon>Metazoa</taxon>
        <taxon>Ecdysozoa</taxon>
        <taxon>Nematoda</taxon>
        <taxon>Chromadorea</taxon>
        <taxon>Rhabditida</taxon>
        <taxon>Tylenchina</taxon>
        <taxon>Tylenchomorpha</taxon>
        <taxon>Sphaerularioidea</taxon>
        <taxon>Anguinidae</taxon>
        <taxon>Anguininae</taxon>
        <taxon>Ditylenchus</taxon>
    </lineage>
</organism>
<proteinExistence type="predicted"/>
<feature type="domain" description="Vta1/callose synthase N-terminal" evidence="3">
    <location>
        <begin position="16"/>
        <end position="114"/>
    </location>
</feature>
<accession>A0A915E5G6</accession>
<evidence type="ECO:0000313" key="5">
    <source>
        <dbReference type="WBParaSite" id="jg2762"/>
    </source>
</evidence>
<dbReference type="GO" id="GO:0005771">
    <property type="term" value="C:multivesicular body"/>
    <property type="evidence" value="ECO:0007669"/>
    <property type="project" value="TreeGrafter"/>
</dbReference>
<dbReference type="PANTHER" id="PTHR46009">
    <property type="entry name" value="VACUOLAR PROTEIN SORTING-ASSOCIATED PROTEIN VTA1 HOMOLOG"/>
    <property type="match status" value="1"/>
</dbReference>
<name>A0A915E5G6_9BILA</name>
<keyword evidence="2" id="KW-0472">Membrane</keyword>
<reference evidence="5" key="1">
    <citation type="submission" date="2022-11" db="UniProtKB">
        <authorList>
            <consortium name="WormBaseParasite"/>
        </authorList>
    </citation>
    <scope>IDENTIFICATION</scope>
</reference>
<comment type="subcellular location">
    <subcellularLocation>
        <location evidence="1">Endomembrane system</location>
    </subcellularLocation>
</comment>
<dbReference type="PANTHER" id="PTHR46009:SF1">
    <property type="entry name" value="VACUOLAR PROTEIN SORTING-ASSOCIATED PROTEIN VTA1 HOMOLOG"/>
    <property type="match status" value="1"/>
</dbReference>
<dbReference type="AlphaFoldDB" id="A0A915E5G6"/>
<dbReference type="Pfam" id="PF04652">
    <property type="entry name" value="Vta1"/>
    <property type="match status" value="1"/>
</dbReference>
<dbReference type="GO" id="GO:0032511">
    <property type="term" value="P:late endosome to vacuole transport via multivesicular body sorting pathway"/>
    <property type="evidence" value="ECO:0007669"/>
    <property type="project" value="InterPro"/>
</dbReference>
<evidence type="ECO:0000256" key="1">
    <source>
        <dbReference type="ARBA" id="ARBA00004308"/>
    </source>
</evidence>
<evidence type="ECO:0000256" key="2">
    <source>
        <dbReference type="ARBA" id="ARBA00023136"/>
    </source>
</evidence>
<protein>
    <submittedName>
        <fullName evidence="5">Vta1/callose synthase N-terminal domain-containing protein</fullName>
    </submittedName>
</protein>
<evidence type="ECO:0000313" key="4">
    <source>
        <dbReference type="Proteomes" id="UP000887574"/>
    </source>
</evidence>
<dbReference type="InterPro" id="IPR039431">
    <property type="entry name" value="Vta1/CALS_N"/>
</dbReference>
<dbReference type="Gene3D" id="1.25.40.270">
    <property type="entry name" value="Vacuolar protein sorting-associated protein vta1"/>
    <property type="match status" value="1"/>
</dbReference>
<dbReference type="Proteomes" id="UP000887574">
    <property type="component" value="Unplaced"/>
</dbReference>
<sequence length="159" mass="17964">MSLSELPPLPPTLRQVEHYLRTALLYERTNIVICYWNLYLGVQEGMKLDRTSSAAHNFLASALTLLEKMKEDNPKNDALTNQAAAKSHIEAEADRMYKYAHSQELAGASDVELVDLTAQVENVKAVGQWRSSHRSALDYDDAKTSIENMCRAIELLQKR</sequence>
<dbReference type="InterPro" id="IPR023175">
    <property type="entry name" value="Vta1/CALS_N_sf"/>
</dbReference>
<evidence type="ECO:0000259" key="3">
    <source>
        <dbReference type="Pfam" id="PF04652"/>
    </source>
</evidence>
<dbReference type="WBParaSite" id="jg2762">
    <property type="protein sequence ID" value="jg2762"/>
    <property type="gene ID" value="jg2762"/>
</dbReference>
<dbReference type="InterPro" id="IPR044538">
    <property type="entry name" value="Vta1-like"/>
</dbReference>
<keyword evidence="4" id="KW-1185">Reference proteome</keyword>